<feature type="domain" description="Flagellar hook protein FlgE/F/G-like D1" evidence="1">
    <location>
        <begin position="13"/>
        <end position="77"/>
    </location>
</feature>
<dbReference type="EMBL" id="BEZZ01247933">
    <property type="protein sequence ID" value="GCC48446.1"/>
    <property type="molecule type" value="Genomic_DNA"/>
</dbReference>
<dbReference type="PANTHER" id="PTHR30435:SF19">
    <property type="entry name" value="FLAGELLAR BASAL-BODY ROD PROTEIN FLGG"/>
    <property type="match status" value="1"/>
</dbReference>
<comment type="caution">
    <text evidence="2">The sequence shown here is derived from an EMBL/GenBank/DDBJ whole genome shotgun (WGS) entry which is preliminary data.</text>
</comment>
<dbReference type="SUPFAM" id="SSF117143">
    <property type="entry name" value="Flagellar hook protein flgE"/>
    <property type="match status" value="1"/>
</dbReference>
<name>A0A401U0Q3_CHIPU</name>
<dbReference type="AlphaFoldDB" id="A0A401U0Q3"/>
<dbReference type="Pfam" id="PF22692">
    <property type="entry name" value="LlgE_F_G_D1"/>
    <property type="match status" value="1"/>
</dbReference>
<dbReference type="OrthoDB" id="8299981at2759"/>
<sequence>GAIRTTGNPLDLAIKGNAYFVVQTSQGERYTRDGSFSLDGTGRLVTMDGQPVLADSGTVNVPVQAGAININAGGRISTKLGDWADCDSRVFLRGQTFRRWAATFLARIAYQRR</sequence>
<accession>A0A401U0Q3</accession>
<proteinExistence type="predicted"/>
<keyword evidence="3" id="KW-1185">Reference proteome</keyword>
<reference evidence="2 3" key="1">
    <citation type="journal article" date="2018" name="Nat. Ecol. Evol.">
        <title>Shark genomes provide insights into elasmobranch evolution and the origin of vertebrates.</title>
        <authorList>
            <person name="Hara Y"/>
            <person name="Yamaguchi K"/>
            <person name="Onimaru K"/>
            <person name="Kadota M"/>
            <person name="Koyanagi M"/>
            <person name="Keeley SD"/>
            <person name="Tatsumi K"/>
            <person name="Tanaka K"/>
            <person name="Motone F"/>
            <person name="Kageyama Y"/>
            <person name="Nozu R"/>
            <person name="Adachi N"/>
            <person name="Nishimura O"/>
            <person name="Nakagawa R"/>
            <person name="Tanegashima C"/>
            <person name="Kiyatake I"/>
            <person name="Matsumoto R"/>
            <person name="Murakumo K"/>
            <person name="Nishida K"/>
            <person name="Terakita A"/>
            <person name="Kuratani S"/>
            <person name="Sato K"/>
            <person name="Hyodo S Kuraku.S."/>
        </authorList>
    </citation>
    <scope>NUCLEOTIDE SEQUENCE [LARGE SCALE GENOMIC DNA]</scope>
</reference>
<dbReference type="STRING" id="137246.A0A401U0Q3"/>
<dbReference type="PANTHER" id="PTHR30435">
    <property type="entry name" value="FLAGELLAR PROTEIN"/>
    <property type="match status" value="1"/>
</dbReference>
<evidence type="ECO:0000313" key="3">
    <source>
        <dbReference type="Proteomes" id="UP000287033"/>
    </source>
</evidence>
<dbReference type="InterPro" id="IPR053967">
    <property type="entry name" value="LlgE_F_G-like_D1"/>
</dbReference>
<gene>
    <name evidence="2" type="ORF">chiPu_0032873</name>
</gene>
<dbReference type="NCBIfam" id="TIGR03506">
    <property type="entry name" value="FlgEFG_subfam"/>
    <property type="match status" value="1"/>
</dbReference>
<organism evidence="2 3">
    <name type="scientific">Chiloscyllium punctatum</name>
    <name type="common">Brownbanded bambooshark</name>
    <name type="synonym">Hemiscyllium punctatum</name>
    <dbReference type="NCBI Taxonomy" id="137246"/>
    <lineage>
        <taxon>Eukaryota</taxon>
        <taxon>Metazoa</taxon>
        <taxon>Chordata</taxon>
        <taxon>Craniata</taxon>
        <taxon>Vertebrata</taxon>
        <taxon>Chondrichthyes</taxon>
        <taxon>Elasmobranchii</taxon>
        <taxon>Galeomorphii</taxon>
        <taxon>Galeoidea</taxon>
        <taxon>Orectolobiformes</taxon>
        <taxon>Hemiscylliidae</taxon>
        <taxon>Chiloscyllium</taxon>
    </lineage>
</organism>
<feature type="non-terminal residue" evidence="2">
    <location>
        <position position="1"/>
    </location>
</feature>
<evidence type="ECO:0000259" key="1">
    <source>
        <dbReference type="Pfam" id="PF22692"/>
    </source>
</evidence>
<evidence type="ECO:0000313" key="2">
    <source>
        <dbReference type="EMBL" id="GCC48446.1"/>
    </source>
</evidence>
<dbReference type="InterPro" id="IPR037925">
    <property type="entry name" value="FlgE/F/G-like"/>
</dbReference>
<dbReference type="InterPro" id="IPR020013">
    <property type="entry name" value="Flagellar_FlgE/F/G"/>
</dbReference>
<protein>
    <recommendedName>
        <fullName evidence="1">Flagellar hook protein FlgE/F/G-like D1 domain-containing protein</fullName>
    </recommendedName>
</protein>
<dbReference type="Proteomes" id="UP000287033">
    <property type="component" value="Unassembled WGS sequence"/>
</dbReference>